<dbReference type="RefSeq" id="WP_395114040.1">
    <property type="nucleotide sequence ID" value="NZ_JBIMSN010000072.1"/>
</dbReference>
<proteinExistence type="predicted"/>
<dbReference type="EMBL" id="JBIMSP010000011">
    <property type="protein sequence ID" value="MFH5242141.1"/>
    <property type="molecule type" value="Genomic_DNA"/>
</dbReference>
<evidence type="ECO:0000313" key="5">
    <source>
        <dbReference type="Proteomes" id="UP001609176"/>
    </source>
</evidence>
<evidence type="ECO:0000313" key="3">
    <source>
        <dbReference type="EMBL" id="MFH5242141.1"/>
    </source>
</evidence>
<keyword evidence="6" id="KW-1185">Reference proteome</keyword>
<dbReference type="Proteomes" id="UP001609175">
    <property type="component" value="Unassembled WGS sequence"/>
</dbReference>
<name>A0ABW7KM34_9NOCA</name>
<dbReference type="EMBL" id="JBIMSO010000041">
    <property type="protein sequence ID" value="MFH5208543.1"/>
    <property type="molecule type" value="Genomic_DNA"/>
</dbReference>
<evidence type="ECO:0008006" key="7">
    <source>
        <dbReference type="Google" id="ProtNLM"/>
    </source>
</evidence>
<evidence type="ECO:0000313" key="1">
    <source>
        <dbReference type="EMBL" id="MFH5208543.1"/>
    </source>
</evidence>
<gene>
    <name evidence="3" type="ORF">ACHIPV_09620</name>
    <name evidence="1" type="ORF">ACHIPZ_10080</name>
    <name evidence="2" type="ORF">ACHIRB_17470</name>
</gene>
<evidence type="ECO:0000313" key="4">
    <source>
        <dbReference type="Proteomes" id="UP001609175"/>
    </source>
</evidence>
<protein>
    <recommendedName>
        <fullName evidence="7">DUF559 domain-containing protein</fullName>
    </recommendedName>
</protein>
<dbReference type="Proteomes" id="UP001609176">
    <property type="component" value="Unassembled WGS sequence"/>
</dbReference>
<accession>A0ABW7KM34</accession>
<reference evidence="4 5" key="1">
    <citation type="submission" date="2024-10" db="EMBL/GenBank/DDBJ databases">
        <authorList>
            <person name="Riesco R."/>
        </authorList>
    </citation>
    <scope>NUCLEOTIDE SEQUENCE [LARGE SCALE GENOMIC DNA]</scope>
    <source>
        <strain evidence="3 5">NCIMB 15448</strain>
        <strain evidence="1 4">NCIMB 15449</strain>
        <strain evidence="2 6">NCIMB 15450</strain>
    </source>
</reference>
<evidence type="ECO:0000313" key="6">
    <source>
        <dbReference type="Proteomes" id="UP001609219"/>
    </source>
</evidence>
<comment type="caution">
    <text evidence="3">The sequence shown here is derived from an EMBL/GenBank/DDBJ whole genome shotgun (WGS) entry which is preliminary data.</text>
</comment>
<organism evidence="3 5">
    <name type="scientific">Antrihabitans spumae</name>
    <dbReference type="NCBI Taxonomy" id="3373370"/>
    <lineage>
        <taxon>Bacteria</taxon>
        <taxon>Bacillati</taxon>
        <taxon>Actinomycetota</taxon>
        <taxon>Actinomycetes</taxon>
        <taxon>Mycobacteriales</taxon>
        <taxon>Nocardiaceae</taxon>
        <taxon>Antrihabitans</taxon>
    </lineage>
</organism>
<evidence type="ECO:0000313" key="2">
    <source>
        <dbReference type="EMBL" id="MFH5230351.1"/>
    </source>
</evidence>
<dbReference type="EMBL" id="JBIMSN010000072">
    <property type="protein sequence ID" value="MFH5230351.1"/>
    <property type="molecule type" value="Genomic_DNA"/>
</dbReference>
<sequence length="317" mass="34338">MRRGTWAHDHTLVAQASTNGVITVGQLAAIGVGDGAVGRRCAPGGPWQRLLPGIVLLHNSIPSNRERSVGAILYARDHAVLTAHAGLAAHGFARWSSTGTVDVLIPHDERRSSTSFVAVERTRRMPAVVARGGLRTATLVRCAVDAGRRTTKLDGCRSLLAEVVQRGDVSVEELAIELAESTTRGTALPRRVIEELGGGAHSVAELLAQRVYSTSGLPPMVFNRPIEDSNGNFVACPDGWLDDVGLAWEIDSLQHHLTVQDHEKTILRRARMQKLGIIVVETLPNQLRTNPRLVISDLTANYRLGTQRPRPDVRLSG</sequence>
<dbReference type="Proteomes" id="UP001609219">
    <property type="component" value="Unassembled WGS sequence"/>
</dbReference>